<dbReference type="AlphaFoldDB" id="A0A2T0U9I8"/>
<dbReference type="Proteomes" id="UP000238034">
    <property type="component" value="Unassembled WGS sequence"/>
</dbReference>
<organism evidence="1 2">
    <name type="scientific">Arcticibacter pallidicorallinus</name>
    <dbReference type="NCBI Taxonomy" id="1259464"/>
    <lineage>
        <taxon>Bacteria</taxon>
        <taxon>Pseudomonadati</taxon>
        <taxon>Bacteroidota</taxon>
        <taxon>Sphingobacteriia</taxon>
        <taxon>Sphingobacteriales</taxon>
        <taxon>Sphingobacteriaceae</taxon>
        <taxon>Arcticibacter</taxon>
    </lineage>
</organism>
<gene>
    <name evidence="1" type="ORF">B0I27_102348</name>
</gene>
<keyword evidence="2" id="KW-1185">Reference proteome</keyword>
<comment type="caution">
    <text evidence="1">The sequence shown here is derived from an EMBL/GenBank/DDBJ whole genome shotgun (WGS) entry which is preliminary data.</text>
</comment>
<dbReference type="RefSeq" id="WP_106291889.1">
    <property type="nucleotide sequence ID" value="NZ_PVTH01000002.1"/>
</dbReference>
<proteinExistence type="predicted"/>
<dbReference type="OrthoDB" id="741857at2"/>
<protein>
    <recommendedName>
        <fullName evidence="3">Nucleotide-diphospho-sugar transferase</fullName>
    </recommendedName>
</protein>
<dbReference type="EMBL" id="PVTH01000002">
    <property type="protein sequence ID" value="PRY54579.1"/>
    <property type="molecule type" value="Genomic_DNA"/>
</dbReference>
<accession>A0A2T0U9I8</accession>
<sequence length="348" mass="40685">MNHICTWLCADEKGEESDFPQSGMKSSSQSHQNIYWRCLIVFFVSSTRFNKEEKHLLFTNLKTLPVVDDKSVSDILKDLGVEVIHVDFKYKTPKGYFGSFQNQFFEFSILEYIAQNKHNDHDLYLIADSDCIFIKPAKRLFREAAPNGFISFEIDSPVHHKINGLSRLDMQVLFAEMLNKEVKEIPSYHLGEFLLCSNAHIKKLYADFLELWPVLLERNDKGLEKLNEEAHTLSFLYYKNGWEAAKQNLFMKRIWTNPVFYRNVAPSDLKLTLWHLPAEKTFGIARLYDYLIFRLDEYGRNISDRSFLGLVRKATGIPRLKTSRKIGYYSISYYKAIAKRVRKYAGAH</sequence>
<name>A0A2T0U9I8_9SPHI</name>
<evidence type="ECO:0000313" key="2">
    <source>
        <dbReference type="Proteomes" id="UP000238034"/>
    </source>
</evidence>
<evidence type="ECO:0000313" key="1">
    <source>
        <dbReference type="EMBL" id="PRY54579.1"/>
    </source>
</evidence>
<evidence type="ECO:0008006" key="3">
    <source>
        <dbReference type="Google" id="ProtNLM"/>
    </source>
</evidence>
<reference evidence="1 2" key="1">
    <citation type="submission" date="2018-03" db="EMBL/GenBank/DDBJ databases">
        <title>Genomic Encyclopedia of Type Strains, Phase III (KMG-III): the genomes of soil and plant-associated and newly described type strains.</title>
        <authorList>
            <person name="Whitman W."/>
        </authorList>
    </citation>
    <scope>NUCLEOTIDE SEQUENCE [LARGE SCALE GENOMIC DNA]</scope>
    <source>
        <strain evidence="1 2">CGMCC 1.9313</strain>
    </source>
</reference>